<evidence type="ECO:0000313" key="3">
    <source>
        <dbReference type="EMBL" id="QKE59550.1"/>
    </source>
</evidence>
<dbReference type="RefSeq" id="YP_002321397.1">
    <property type="nucleotide sequence ID" value="NC_011588.1"/>
</dbReference>
<gene>
    <name evidence="2" type="ORF">SI_OrNV_gp086</name>
</gene>
<dbReference type="EMBL" id="MN623374">
    <property type="protein sequence ID" value="QHG11319.1"/>
    <property type="molecule type" value="Genomic_DNA"/>
</dbReference>
<evidence type="ECO:0000313" key="2">
    <source>
        <dbReference type="EMBL" id="QHG11319.1"/>
    </source>
</evidence>
<name>A0A6B9QQH0_9VIRU</name>
<dbReference type="Proteomes" id="UP000011785">
    <property type="component" value="Segment"/>
</dbReference>
<proteinExistence type="predicted"/>
<reference evidence="4" key="4">
    <citation type="submission" date="2021-08" db="EMBL/GenBank/DDBJ databases">
        <title>Whole genome sequence of Oryctes rhinoceros Nudivirus detected in Riau Province, Indonesia.</title>
        <authorList>
            <person name="Kurnia Y.W."/>
            <person name="Tanjung Z.A."/>
            <person name="Utomo C."/>
            <person name="Naim M."/>
            <person name="Situmorang E.C."/>
            <person name="Liwang T."/>
        </authorList>
    </citation>
    <scope>NUCLEOTIDE SEQUENCE</scope>
    <source>
        <strain evidence="4">LiboV</strain>
    </source>
</reference>
<accession>B7SVA7</accession>
<keyword evidence="5" id="KW-1185">Reference proteome</keyword>
<dbReference type="EMBL" id="EU747721">
    <property type="protein sequence ID" value="ACH96216.1"/>
    <property type="molecule type" value="Genomic_DNA"/>
</dbReference>
<reference evidence="1 5" key="1">
    <citation type="journal article" date="2008" name="J. Virol. Methods">
        <title>Sequencing of the large dsDNA genome of Oryctes rhinoceros nudivirus using multiple displacement amplification of nanogram amounts of virus DNA.</title>
        <authorList>
            <person name="Wang Y."/>
            <person name="Kleespies R.G."/>
            <person name="Ramle M.B."/>
            <person name="Jehle J.A."/>
        </authorList>
    </citation>
    <scope>NUCLEOTIDE SEQUENCE [LARGE SCALE GENOMIC DNA]</scope>
    <source>
        <strain evidence="5">Isolate Oryctes rhinoceros/Malaysia/Ma07/2007</strain>
        <strain evidence="1">Ma07</strain>
    </source>
</reference>
<evidence type="ECO:0000313" key="4">
    <source>
        <dbReference type="EMBL" id="UBO76497.1"/>
    </source>
</evidence>
<evidence type="ECO:0000313" key="5">
    <source>
        <dbReference type="Proteomes" id="UP000011785"/>
    </source>
</evidence>
<dbReference type="EMBL" id="MZ727584">
    <property type="protein sequence ID" value="UBO76497.1"/>
    <property type="molecule type" value="Genomic_DNA"/>
</dbReference>
<dbReference type="KEGG" id="vg:7047266"/>
<reference evidence="3" key="3">
    <citation type="submission" date="2020-03" db="EMBL/GenBank/DDBJ databases">
        <title>Whole genome sequence of Oryctes rhinoceros Nudivirus isolated in Riau Province, Indonesia.</title>
        <authorList>
            <person name="Kurnia Y.W."/>
            <person name="Tanjung Z.A."/>
            <person name="Utomo C."/>
            <person name="Naim M."/>
            <person name="Situmorang E.C."/>
            <person name="Liwang T."/>
        </authorList>
    </citation>
    <scope>NUCLEOTIDE SEQUENCE</scope>
    <source>
        <strain evidence="3">LiboV</strain>
    </source>
</reference>
<evidence type="ECO:0000313" key="1">
    <source>
        <dbReference type="EMBL" id="ACH96216.1"/>
    </source>
</evidence>
<dbReference type="EMBL" id="MT150137">
    <property type="protein sequence ID" value="QKE59550.1"/>
    <property type="molecule type" value="Genomic_DNA"/>
</dbReference>
<protein>
    <submittedName>
        <fullName evidence="2">GrBNV_gp61-like protein</fullName>
    </submittedName>
</protein>
<sequence>MMYSVQSNSARFIYTLNYIHNENNTTQCLLKNGFYFSKESRSDEKIRFTETDMYSIVRTILFMHVFNISPDENIVEIINTGSVSHTIGDELMFTSMSLSDMVELLDTMFGKGFSSVSKRVINKCFNEYTICWKYYACNASIKLPSAADYVNLSKFVNISSCTYGDCERFITTNSTDHKVPLQQTIKLLK</sequence>
<dbReference type="OrthoDB" id="19701at10239"/>
<organism evidence="2">
    <name type="scientific">Oryctes rhinoceros nudivirus</name>
    <dbReference type="NCBI Taxonomy" id="92521"/>
    <lineage>
        <taxon>Viruses</taxon>
        <taxon>Viruses incertae sedis</taxon>
        <taxon>Naldaviricetes</taxon>
        <taxon>Lefavirales</taxon>
        <taxon>Nudiviridae</taxon>
        <taxon>Alphanudivirus</taxon>
        <taxon>Alphanudivirus oryrhinocerotis</taxon>
    </lineage>
</organism>
<reference evidence="2" key="2">
    <citation type="journal article" date="2020" name="J. ISSAAS">
        <title>Complete genome sequence of Oryctes rhinoceros Nudivirus isolated from Coconut Rhinoceros Beetle in the Solomon Islands.</title>
        <authorList>
            <person name="Etebari K."/>
            <person name="Filipovic I."/>
            <person name="Rasic G."/>
            <person name="Devine G.J."/>
            <person name="Tsatsia H."/>
            <person name="Furlong M.J."/>
        </authorList>
    </citation>
    <scope>NUCLEOTIDE SEQUENCE</scope>
    <source>
        <strain evidence="2">Solomon Islands</strain>
    </source>
</reference>
<accession>A0A6B9QQH0</accession>